<comment type="caution">
    <text evidence="1">The sequence shown here is derived from an EMBL/GenBank/DDBJ whole genome shotgun (WGS) entry which is preliminary data.</text>
</comment>
<evidence type="ECO:0000313" key="1">
    <source>
        <dbReference type="EMBL" id="KAD6454210.1"/>
    </source>
</evidence>
<accession>A0A5N6PHL0</accession>
<name>A0A5N6PHL0_9ASTR</name>
<keyword evidence="2" id="KW-1185">Reference proteome</keyword>
<dbReference type="PANTHER" id="PTHR47481:SF22">
    <property type="entry name" value="RETROTRANSPOSON GAG DOMAIN-CONTAINING PROTEIN"/>
    <property type="match status" value="1"/>
</dbReference>
<evidence type="ECO:0000313" key="2">
    <source>
        <dbReference type="Proteomes" id="UP000326396"/>
    </source>
</evidence>
<dbReference type="OrthoDB" id="1912561at2759"/>
<dbReference type="Pfam" id="PF14223">
    <property type="entry name" value="Retrotran_gag_2"/>
    <property type="match status" value="1"/>
</dbReference>
<dbReference type="AlphaFoldDB" id="A0A5N6PHL0"/>
<protein>
    <recommendedName>
        <fullName evidence="3">Retrotransposon Copia-like N-terminal domain-containing protein</fullName>
    </recommendedName>
</protein>
<dbReference type="EMBL" id="SZYD01000004">
    <property type="protein sequence ID" value="KAD6454210.1"/>
    <property type="molecule type" value="Genomic_DNA"/>
</dbReference>
<proteinExistence type="predicted"/>
<dbReference type="Proteomes" id="UP000326396">
    <property type="component" value="Linkage Group LG12"/>
</dbReference>
<sequence length="220" mass="24455">MSTVANSWIGEVTKLTDKIRLKKTHQQLANFFLRSQTIQTEDDDQIEESGINLMEKEKPASVLLKSPATENELPEETAFWLMDPTPPSPPTPDSPFTTSIPINTPSLTMVHFPSSLKLSSSNYLSWKTQVEAILHGLDLHKFIDGSFPPPSPVTEPPYIHWFRQDRLLFGALVGSLSPSIVPLITNATSSLDAWRILSNTYASPSRGHILNQPPTYTNSS</sequence>
<dbReference type="PANTHER" id="PTHR47481">
    <property type="match status" value="1"/>
</dbReference>
<reference evidence="1 2" key="1">
    <citation type="submission" date="2019-05" db="EMBL/GenBank/DDBJ databases">
        <title>Mikania micrantha, genome provides insights into the molecular mechanism of rapid growth.</title>
        <authorList>
            <person name="Liu B."/>
        </authorList>
    </citation>
    <scope>NUCLEOTIDE SEQUENCE [LARGE SCALE GENOMIC DNA]</scope>
    <source>
        <strain evidence="1">NLD-2019</strain>
        <tissue evidence="1">Leaf</tissue>
    </source>
</reference>
<gene>
    <name evidence="1" type="ORF">E3N88_08916</name>
</gene>
<organism evidence="1 2">
    <name type="scientific">Mikania micrantha</name>
    <name type="common">bitter vine</name>
    <dbReference type="NCBI Taxonomy" id="192012"/>
    <lineage>
        <taxon>Eukaryota</taxon>
        <taxon>Viridiplantae</taxon>
        <taxon>Streptophyta</taxon>
        <taxon>Embryophyta</taxon>
        <taxon>Tracheophyta</taxon>
        <taxon>Spermatophyta</taxon>
        <taxon>Magnoliopsida</taxon>
        <taxon>eudicotyledons</taxon>
        <taxon>Gunneridae</taxon>
        <taxon>Pentapetalae</taxon>
        <taxon>asterids</taxon>
        <taxon>campanulids</taxon>
        <taxon>Asterales</taxon>
        <taxon>Asteraceae</taxon>
        <taxon>Asteroideae</taxon>
        <taxon>Heliantheae alliance</taxon>
        <taxon>Eupatorieae</taxon>
        <taxon>Mikania</taxon>
    </lineage>
</organism>
<evidence type="ECO:0008006" key="3">
    <source>
        <dbReference type="Google" id="ProtNLM"/>
    </source>
</evidence>